<name>A0A1J5QG21_9ZZZZ</name>
<accession>A0A1J5QG21</accession>
<comment type="caution">
    <text evidence="1">The sequence shown here is derived from an EMBL/GenBank/DDBJ whole genome shotgun (WGS) entry which is preliminary data.</text>
</comment>
<reference evidence="1" key="1">
    <citation type="submission" date="2016-10" db="EMBL/GenBank/DDBJ databases">
        <title>Sequence of Gallionella enrichment culture.</title>
        <authorList>
            <person name="Poehlein A."/>
            <person name="Muehling M."/>
            <person name="Daniel R."/>
        </authorList>
    </citation>
    <scope>NUCLEOTIDE SEQUENCE</scope>
</reference>
<dbReference type="EMBL" id="MLJW01001862">
    <property type="protein sequence ID" value="OIQ76459.1"/>
    <property type="molecule type" value="Genomic_DNA"/>
</dbReference>
<organism evidence="1">
    <name type="scientific">mine drainage metagenome</name>
    <dbReference type="NCBI Taxonomy" id="410659"/>
    <lineage>
        <taxon>unclassified sequences</taxon>
        <taxon>metagenomes</taxon>
        <taxon>ecological metagenomes</taxon>
    </lineage>
</organism>
<dbReference type="AlphaFoldDB" id="A0A1J5QG21"/>
<protein>
    <submittedName>
        <fullName evidence="1">Uncharacterized protein</fullName>
    </submittedName>
</protein>
<evidence type="ECO:0000313" key="1">
    <source>
        <dbReference type="EMBL" id="OIQ76459.1"/>
    </source>
</evidence>
<proteinExistence type="predicted"/>
<sequence>MHIAAGKAVRQLGALRVNLHPHGKAGARHAFVQGTQIARQAVRQHRHHAVREIAGVAAPPRLAVKRRPRRDVMRDIGDRDPEDMAALVLGVVIGMRMDRIVMVARVRRVDRDQRQAAQILAVAQARGVHRVRLGDHVVGEIVGDAVLVDGNKRDRARGRRVAQHLDHAGLWQTHAGAIADLLCLYQLAILGVMGGFGGDAPFLVLALVDRHDAPAFGFLAENADDLVRVGTDLADQPRLVMMVLPGHRIDAGEDAVALGHRRIGLARHEEDARRGAGALPFQRLGKLITMGVRRKDLQHRNWRQRFRVAVAPVPLFQRALGLQLFQQTLEVDARGPLDTKSPRDVALGGGARMICDPGEKFGFAGYLAHASALPRPVKGVIGEKAWRALGAPSLR</sequence>
<gene>
    <name evidence="1" type="ORF">GALL_418570</name>
</gene>